<dbReference type="InterPro" id="IPR025483">
    <property type="entry name" value="Lipase_euk"/>
</dbReference>
<accession>A0A8H7EP20</accession>
<keyword evidence="10" id="KW-0325">Glycoprotein</keyword>
<feature type="domain" description="AB hydrolase-1" evidence="12">
    <location>
        <begin position="30"/>
        <end position="303"/>
    </location>
</feature>
<keyword evidence="4" id="KW-0732">Signal</keyword>
<evidence type="ECO:0000256" key="2">
    <source>
        <dbReference type="ARBA" id="ARBA00010701"/>
    </source>
</evidence>
<dbReference type="OrthoDB" id="9974421at2759"/>
<evidence type="ECO:0000259" key="12">
    <source>
        <dbReference type="Pfam" id="PF00561"/>
    </source>
</evidence>
<organism evidence="13 14">
    <name type="scientific">Apophysomyces ossiformis</name>
    <dbReference type="NCBI Taxonomy" id="679940"/>
    <lineage>
        <taxon>Eukaryota</taxon>
        <taxon>Fungi</taxon>
        <taxon>Fungi incertae sedis</taxon>
        <taxon>Mucoromycota</taxon>
        <taxon>Mucoromycotina</taxon>
        <taxon>Mucoromycetes</taxon>
        <taxon>Mucorales</taxon>
        <taxon>Mucorineae</taxon>
        <taxon>Mucoraceae</taxon>
        <taxon>Apophysomyces</taxon>
    </lineage>
</organism>
<keyword evidence="7" id="KW-1133">Transmembrane helix</keyword>
<keyword evidence="8" id="KW-0443">Lipid metabolism</keyword>
<evidence type="ECO:0000313" key="14">
    <source>
        <dbReference type="Proteomes" id="UP000605846"/>
    </source>
</evidence>
<dbReference type="GO" id="GO:0016042">
    <property type="term" value="P:lipid catabolic process"/>
    <property type="evidence" value="ECO:0007669"/>
    <property type="project" value="UniProtKB-KW"/>
</dbReference>
<sequence>MANVTDEIKEDQNIDIINLWVCNVDEHRNLPFLLAQRGYDVWMGNARGNKYSQAHMRLNPQHVDFWQFCLNEYAMYDLPGIVDYILEVTGAPSLTYIGFSQGTAQAFAGLSISHKLNNKINLFIALAPATTPKGLHHPLIDAFVKATPSVVYLIFGRMTPLKLALFWQRIISPPMFVKLIDSSVGFLFGWRGHNMLPDQKLVSYQHLYSLTSVKSLVHWFQIIRTGRFQMFDEMPSRLPYHAVNTVMDHIPPRFPTKQITTPIAIFYGGSDSLVDFDVLSADLPPLAYVKSIKEWEHLDFLWAENIETLVHPDILILLQHFNPTSKKVHDNCLTDDSSSHASTVSPLAY</sequence>
<dbReference type="Gene3D" id="3.40.50.1820">
    <property type="entry name" value="alpha/beta hydrolase"/>
    <property type="match status" value="1"/>
</dbReference>
<dbReference type="EMBL" id="JABAYA010000146">
    <property type="protein sequence ID" value="KAF7723591.1"/>
    <property type="molecule type" value="Genomic_DNA"/>
</dbReference>
<dbReference type="GO" id="GO:0016788">
    <property type="term" value="F:hydrolase activity, acting on ester bonds"/>
    <property type="evidence" value="ECO:0007669"/>
    <property type="project" value="InterPro"/>
</dbReference>
<dbReference type="PIRSF" id="PIRSF000862">
    <property type="entry name" value="Steryl_ester_lip"/>
    <property type="match status" value="1"/>
</dbReference>
<keyword evidence="5" id="KW-0378">Hydrolase</keyword>
<evidence type="ECO:0000256" key="11">
    <source>
        <dbReference type="PIRSR" id="PIRSR000862-1"/>
    </source>
</evidence>
<dbReference type="GO" id="GO:0016020">
    <property type="term" value="C:membrane"/>
    <property type="evidence" value="ECO:0007669"/>
    <property type="project" value="UniProtKB-SubCell"/>
</dbReference>
<dbReference type="AlphaFoldDB" id="A0A8H7EP20"/>
<keyword evidence="9" id="KW-0472">Membrane</keyword>
<keyword evidence="3" id="KW-0812">Transmembrane</keyword>
<gene>
    <name evidence="13" type="primary">TGL1</name>
    <name evidence="13" type="ORF">EC973_001833</name>
</gene>
<feature type="active site" description="Nucleophile" evidence="11">
    <location>
        <position position="100"/>
    </location>
</feature>
<evidence type="ECO:0000256" key="5">
    <source>
        <dbReference type="ARBA" id="ARBA00022801"/>
    </source>
</evidence>
<comment type="similarity">
    <text evidence="2">Belongs to the AB hydrolase superfamily. Lipase family.</text>
</comment>
<dbReference type="InterPro" id="IPR029058">
    <property type="entry name" value="AB_hydrolase_fold"/>
</dbReference>
<comment type="caution">
    <text evidence="13">The sequence shown here is derived from an EMBL/GenBank/DDBJ whole genome shotgun (WGS) entry which is preliminary data.</text>
</comment>
<feature type="active site" description="Charge relay system" evidence="11">
    <location>
        <position position="271"/>
    </location>
</feature>
<feature type="active site" description="Charge relay system" evidence="11">
    <location>
        <position position="297"/>
    </location>
</feature>
<protein>
    <submittedName>
        <fullName evidence="13">Cholesterol esterase</fullName>
    </submittedName>
</protein>
<name>A0A8H7EP20_9FUNG</name>
<evidence type="ECO:0000256" key="1">
    <source>
        <dbReference type="ARBA" id="ARBA00004167"/>
    </source>
</evidence>
<evidence type="ECO:0000256" key="10">
    <source>
        <dbReference type="ARBA" id="ARBA00023180"/>
    </source>
</evidence>
<evidence type="ECO:0000256" key="3">
    <source>
        <dbReference type="ARBA" id="ARBA00022692"/>
    </source>
</evidence>
<evidence type="ECO:0000256" key="9">
    <source>
        <dbReference type="ARBA" id="ARBA00023136"/>
    </source>
</evidence>
<dbReference type="SUPFAM" id="SSF53474">
    <property type="entry name" value="alpha/beta-Hydrolases"/>
    <property type="match status" value="1"/>
</dbReference>
<evidence type="ECO:0000256" key="7">
    <source>
        <dbReference type="ARBA" id="ARBA00022989"/>
    </source>
</evidence>
<dbReference type="InterPro" id="IPR000073">
    <property type="entry name" value="AB_hydrolase_1"/>
</dbReference>
<keyword evidence="14" id="KW-1185">Reference proteome</keyword>
<proteinExistence type="inferred from homology"/>
<evidence type="ECO:0000313" key="13">
    <source>
        <dbReference type="EMBL" id="KAF7723591.1"/>
    </source>
</evidence>
<dbReference type="FunFam" id="3.40.50.1820:FF:000095">
    <property type="entry name" value="Triglyceride lipase-cholesterol esterase"/>
    <property type="match status" value="1"/>
</dbReference>
<keyword evidence="6" id="KW-0442">Lipid degradation</keyword>
<dbReference type="Proteomes" id="UP000605846">
    <property type="component" value="Unassembled WGS sequence"/>
</dbReference>
<dbReference type="Pfam" id="PF00561">
    <property type="entry name" value="Abhydrolase_1"/>
    <property type="match status" value="1"/>
</dbReference>
<evidence type="ECO:0000256" key="6">
    <source>
        <dbReference type="ARBA" id="ARBA00022963"/>
    </source>
</evidence>
<comment type="subcellular location">
    <subcellularLocation>
        <location evidence="1">Membrane</location>
        <topology evidence="1">Single-pass membrane protein</topology>
    </subcellularLocation>
</comment>
<evidence type="ECO:0000256" key="8">
    <source>
        <dbReference type="ARBA" id="ARBA00023098"/>
    </source>
</evidence>
<dbReference type="PANTHER" id="PTHR11005">
    <property type="entry name" value="LYSOSOMAL ACID LIPASE-RELATED"/>
    <property type="match status" value="1"/>
</dbReference>
<evidence type="ECO:0000256" key="4">
    <source>
        <dbReference type="ARBA" id="ARBA00022729"/>
    </source>
</evidence>
<reference evidence="13" key="1">
    <citation type="submission" date="2020-01" db="EMBL/GenBank/DDBJ databases">
        <title>Genome Sequencing of Three Apophysomyces-Like Fungal Strains Confirms a Novel Fungal Genus in the Mucoromycota with divergent Burkholderia-like Endosymbiotic Bacteria.</title>
        <authorList>
            <person name="Stajich J.E."/>
            <person name="Macias A.M."/>
            <person name="Carter-House D."/>
            <person name="Lovett B."/>
            <person name="Kasson L.R."/>
            <person name="Berry K."/>
            <person name="Grigoriev I."/>
            <person name="Chang Y."/>
            <person name="Spatafora J."/>
            <person name="Kasson M.T."/>
        </authorList>
    </citation>
    <scope>NUCLEOTIDE SEQUENCE</scope>
    <source>
        <strain evidence="13">NRRL A-21654</strain>
    </source>
</reference>